<evidence type="ECO:0000313" key="7">
    <source>
        <dbReference type="EMBL" id="OAP40771.1"/>
    </source>
</evidence>
<comment type="function">
    <text evidence="5">Catalyzes the S-adenosylmethionine monomethyl esterification of trans-aconitate.</text>
</comment>
<dbReference type="STRING" id="1472378.AU381_02400"/>
<proteinExistence type="inferred from homology"/>
<dbReference type="NCBIfam" id="NF002463">
    <property type="entry name" value="PRK01683.1"/>
    <property type="match status" value="1"/>
</dbReference>
<dbReference type="InterPro" id="IPR029063">
    <property type="entry name" value="SAM-dependent_MTases_sf"/>
</dbReference>
<feature type="domain" description="Methyltransferase" evidence="6">
    <location>
        <begin position="36"/>
        <end position="123"/>
    </location>
</feature>
<accession>A0A178XZW6</accession>
<dbReference type="InterPro" id="IPR041698">
    <property type="entry name" value="Methyltransf_25"/>
</dbReference>
<dbReference type="EC" id="2.1.1.144" evidence="5"/>
<dbReference type="OrthoDB" id="9795085at2"/>
<organism evidence="7 8">
    <name type="scientific">Sinorhizobium glycinis</name>
    <dbReference type="NCBI Taxonomy" id="1472378"/>
    <lineage>
        <taxon>Bacteria</taxon>
        <taxon>Pseudomonadati</taxon>
        <taxon>Pseudomonadota</taxon>
        <taxon>Alphaproteobacteria</taxon>
        <taxon>Hyphomicrobiales</taxon>
        <taxon>Rhizobiaceae</taxon>
        <taxon>Sinorhizobium/Ensifer group</taxon>
        <taxon>Sinorhizobium</taxon>
    </lineage>
</organism>
<keyword evidence="2 5" id="KW-0489">Methyltransferase</keyword>
<sequence>MAWSAAQYVKFEDERTRPARDLLAQVPDLPAGPAFDLGCGPGNSTQLILERFPNNPLVGIDSDEDMLEAARKRLLGLRFERADLAGWTPPQGAALFFANAVFQWLPKHADVFERLLDALAPGGTLAVQMPDNLDEPSHLLMQETAEERTFATDFGGRTIRRTPLPSPRTYVEKLAPKAARVDVWHTVYYHPLASANAIVEWVKGTGLRPYLDALPAARRKDYLAAYAEKVRRAYPAMADGRVLLRFPRLFIVAVKAP</sequence>
<keyword evidence="1 5" id="KW-0963">Cytoplasm</keyword>
<evidence type="ECO:0000259" key="6">
    <source>
        <dbReference type="Pfam" id="PF13649"/>
    </source>
</evidence>
<dbReference type="CDD" id="cd02440">
    <property type="entry name" value="AdoMet_MTases"/>
    <property type="match status" value="1"/>
</dbReference>
<dbReference type="Gene3D" id="3.40.50.150">
    <property type="entry name" value="Vaccinia Virus protein VP39"/>
    <property type="match status" value="1"/>
</dbReference>
<evidence type="ECO:0000256" key="3">
    <source>
        <dbReference type="ARBA" id="ARBA00022679"/>
    </source>
</evidence>
<dbReference type="SUPFAM" id="SSF53335">
    <property type="entry name" value="S-adenosyl-L-methionine-dependent methyltransferases"/>
    <property type="match status" value="1"/>
</dbReference>
<dbReference type="AlphaFoldDB" id="A0A178XZW6"/>
<dbReference type="EMBL" id="LPUX01000053">
    <property type="protein sequence ID" value="OAP40771.1"/>
    <property type="molecule type" value="Genomic_DNA"/>
</dbReference>
<dbReference type="GO" id="GO:0032259">
    <property type="term" value="P:methylation"/>
    <property type="evidence" value="ECO:0007669"/>
    <property type="project" value="UniProtKB-KW"/>
</dbReference>
<gene>
    <name evidence="5" type="primary">tam</name>
    <name evidence="7" type="ORF">AU381_02400</name>
</gene>
<dbReference type="PANTHER" id="PTHR43861:SF1">
    <property type="entry name" value="TRANS-ACONITATE 2-METHYLTRANSFERASE"/>
    <property type="match status" value="1"/>
</dbReference>
<evidence type="ECO:0000313" key="8">
    <source>
        <dbReference type="Proteomes" id="UP000094025"/>
    </source>
</evidence>
<evidence type="ECO:0000256" key="1">
    <source>
        <dbReference type="ARBA" id="ARBA00022490"/>
    </source>
</evidence>
<dbReference type="PANTHER" id="PTHR43861">
    <property type="entry name" value="TRANS-ACONITATE 2-METHYLTRANSFERASE-RELATED"/>
    <property type="match status" value="1"/>
</dbReference>
<comment type="caution">
    <text evidence="7">The sequence shown here is derived from an EMBL/GenBank/DDBJ whole genome shotgun (WGS) entry which is preliminary data.</text>
</comment>
<dbReference type="Proteomes" id="UP000094025">
    <property type="component" value="Unassembled WGS sequence"/>
</dbReference>
<dbReference type="HAMAP" id="MF_00560">
    <property type="entry name" value="Tran_acon_Me_trans"/>
    <property type="match status" value="1"/>
</dbReference>
<dbReference type="InterPro" id="IPR023506">
    <property type="entry name" value="Trans-aconitate_MeTrfase"/>
</dbReference>
<protein>
    <recommendedName>
        <fullName evidence="5">Trans-aconitate 2-methyltransferase</fullName>
        <ecNumber evidence="5">2.1.1.144</ecNumber>
    </recommendedName>
</protein>
<reference evidence="7 8" key="1">
    <citation type="journal article" date="2016" name="Int. J. Syst. Evol. Microbiol.">
        <title>Ensifer glycinis sp. nov., an novel rhizobial species associated with Glycine spp.</title>
        <authorList>
            <person name="Yan H."/>
            <person name="Yan J."/>
            <person name="Sui X.H."/>
            <person name="Wang E.T."/>
            <person name="Chen W.X."/>
            <person name="Zhang X.X."/>
            <person name="Chen W.F."/>
        </authorList>
    </citation>
    <scope>NUCLEOTIDE SEQUENCE [LARGE SCALE GENOMIC DNA]</scope>
    <source>
        <strain evidence="7 8">CCBAU 23380</strain>
    </source>
</reference>
<keyword evidence="8" id="KW-1185">Reference proteome</keyword>
<dbReference type="RefSeq" id="WP_064241078.1">
    <property type="nucleotide sequence ID" value="NZ_LPUX01000053.1"/>
</dbReference>
<keyword evidence="4 5" id="KW-0949">S-adenosyl-L-methionine</keyword>
<evidence type="ECO:0000256" key="5">
    <source>
        <dbReference type="HAMAP-Rule" id="MF_00560"/>
    </source>
</evidence>
<dbReference type="Gene3D" id="1.10.150.290">
    <property type="entry name" value="S-adenosyl-L-methionine-dependent methyltransferases"/>
    <property type="match status" value="1"/>
</dbReference>
<dbReference type="GO" id="GO:0030798">
    <property type="term" value="F:trans-aconitate 2-methyltransferase activity"/>
    <property type="evidence" value="ECO:0007669"/>
    <property type="project" value="UniProtKB-UniRule"/>
</dbReference>
<dbReference type="InterPro" id="IPR023149">
    <property type="entry name" value="Trans_acon_MeTrfase_C"/>
</dbReference>
<dbReference type="GO" id="GO:0005737">
    <property type="term" value="C:cytoplasm"/>
    <property type="evidence" value="ECO:0007669"/>
    <property type="project" value="UniProtKB-SubCell"/>
</dbReference>
<keyword evidence="3 5" id="KW-0808">Transferase</keyword>
<evidence type="ECO:0000256" key="4">
    <source>
        <dbReference type="ARBA" id="ARBA00022691"/>
    </source>
</evidence>
<comment type="catalytic activity">
    <reaction evidence="5">
        <text>trans-aconitate + S-adenosyl-L-methionine = (E)-3-(methoxycarbonyl)pent-2-enedioate + S-adenosyl-L-homocysteine</text>
        <dbReference type="Rhea" id="RHEA:14969"/>
        <dbReference type="ChEBI" id="CHEBI:15708"/>
        <dbReference type="ChEBI" id="CHEBI:57470"/>
        <dbReference type="ChEBI" id="CHEBI:57856"/>
        <dbReference type="ChEBI" id="CHEBI:59789"/>
        <dbReference type="EC" id="2.1.1.144"/>
    </reaction>
</comment>
<evidence type="ECO:0000256" key="2">
    <source>
        <dbReference type="ARBA" id="ARBA00022603"/>
    </source>
</evidence>
<name>A0A178XZW6_9HYPH</name>
<comment type="subcellular location">
    <subcellularLocation>
        <location evidence="5">Cytoplasm</location>
    </subcellularLocation>
</comment>
<comment type="similarity">
    <text evidence="5">Belongs to the methyltransferase superfamily. Tam family.</text>
</comment>
<dbReference type="Pfam" id="PF13649">
    <property type="entry name" value="Methyltransf_25"/>
    <property type="match status" value="1"/>
</dbReference>